<dbReference type="InterPro" id="IPR051678">
    <property type="entry name" value="AGP_Transferase"/>
</dbReference>
<dbReference type="EMBL" id="QGMI01000635">
    <property type="protein sequence ID" value="TVY38148.1"/>
    <property type="molecule type" value="Genomic_DNA"/>
</dbReference>
<organism evidence="2 3">
    <name type="scientific">Lachnellula occidentalis</name>
    <dbReference type="NCBI Taxonomy" id="215460"/>
    <lineage>
        <taxon>Eukaryota</taxon>
        <taxon>Fungi</taxon>
        <taxon>Dikarya</taxon>
        <taxon>Ascomycota</taxon>
        <taxon>Pezizomycotina</taxon>
        <taxon>Leotiomycetes</taxon>
        <taxon>Helotiales</taxon>
        <taxon>Lachnaceae</taxon>
        <taxon>Lachnellula</taxon>
    </lineage>
</organism>
<sequence>MGLWELGSEMMIRDEPNDHRQGNEHMTQVFLRNQPNLTIPLPKKYLRVSEPTDPIHFTIISRAQGVGLDTIWDNLSLEQKAGYRNQLADVIKQLRQFTSPVAQKVDGSPLDDILIASCYTKRPPQCKKIGSTTNEWLEGISEELRVGLSMIHKTKDPELVESKLQELKANFPKGEPYVLTHADFNFTNIIVKDDKIEAILDWEMAGYYPSWVERWRSDITGFSTVREMFPPLWQDMPGEMDEATFHKEVILTVQPLIEAWEASLKHTNHPEYRSAFERPPFCECQPWIGNIHTRHLGDPIEHIWIKPDTLPGDTSGLPYLLALRKWQAEGKTGYPDSL</sequence>
<dbReference type="AlphaFoldDB" id="A0A8H8RNB8"/>
<dbReference type="Proteomes" id="UP000443090">
    <property type="component" value="Unassembled WGS sequence"/>
</dbReference>
<protein>
    <recommendedName>
        <fullName evidence="1">Aminoglycoside phosphotransferase domain-containing protein</fullName>
    </recommendedName>
</protein>
<dbReference type="InterPro" id="IPR002575">
    <property type="entry name" value="Aminoglycoside_PTrfase"/>
</dbReference>
<evidence type="ECO:0000259" key="1">
    <source>
        <dbReference type="Pfam" id="PF01636"/>
    </source>
</evidence>
<dbReference type="Pfam" id="PF01636">
    <property type="entry name" value="APH"/>
    <property type="match status" value="1"/>
</dbReference>
<dbReference type="PANTHER" id="PTHR21310">
    <property type="entry name" value="AMINOGLYCOSIDE PHOSPHOTRANSFERASE-RELATED-RELATED"/>
    <property type="match status" value="1"/>
</dbReference>
<comment type="caution">
    <text evidence="2">The sequence shown here is derived from an EMBL/GenBank/DDBJ whole genome shotgun (WGS) entry which is preliminary data.</text>
</comment>
<reference evidence="2 3" key="1">
    <citation type="submission" date="2018-05" db="EMBL/GenBank/DDBJ databases">
        <title>Genome sequencing and assembly of the regulated plant pathogen Lachnellula willkommii and related sister species for the development of diagnostic species identification markers.</title>
        <authorList>
            <person name="Giroux E."/>
            <person name="Bilodeau G."/>
        </authorList>
    </citation>
    <scope>NUCLEOTIDE SEQUENCE [LARGE SCALE GENOMIC DNA]</scope>
    <source>
        <strain evidence="2 3">CBS 160.35</strain>
    </source>
</reference>
<dbReference type="OrthoDB" id="8300194at2759"/>
<dbReference type="Gene3D" id="3.90.1200.10">
    <property type="match status" value="1"/>
</dbReference>
<evidence type="ECO:0000313" key="2">
    <source>
        <dbReference type="EMBL" id="TVY38148.1"/>
    </source>
</evidence>
<name>A0A8H8RNB8_9HELO</name>
<dbReference type="InterPro" id="IPR011009">
    <property type="entry name" value="Kinase-like_dom_sf"/>
</dbReference>
<proteinExistence type="predicted"/>
<gene>
    <name evidence="2" type="ORF">LOCC1_G007157</name>
</gene>
<dbReference type="SUPFAM" id="SSF56112">
    <property type="entry name" value="Protein kinase-like (PK-like)"/>
    <property type="match status" value="1"/>
</dbReference>
<dbReference type="PANTHER" id="PTHR21310:SF55">
    <property type="entry name" value="AMINOGLYCOSIDE PHOSPHOTRANSFERASE DOMAIN-CONTAINING PROTEIN"/>
    <property type="match status" value="1"/>
</dbReference>
<keyword evidence="3" id="KW-1185">Reference proteome</keyword>
<accession>A0A8H8RNB8</accession>
<evidence type="ECO:0000313" key="3">
    <source>
        <dbReference type="Proteomes" id="UP000443090"/>
    </source>
</evidence>
<feature type="domain" description="Aminoglycoside phosphotransferase" evidence="1">
    <location>
        <begin position="39"/>
        <end position="211"/>
    </location>
</feature>